<proteinExistence type="predicted"/>
<dbReference type="Gene3D" id="2.60.120.10">
    <property type="entry name" value="Jelly Rolls"/>
    <property type="match status" value="1"/>
</dbReference>
<reference evidence="1" key="1">
    <citation type="submission" date="2014-11" db="EMBL/GenBank/DDBJ databases">
        <authorList>
            <person name="Malar M.C."/>
            <person name="Sen D."/>
            <person name="Tripathy S."/>
        </authorList>
    </citation>
    <scope>NUCLEOTIDE SEQUENCE</scope>
    <source>
        <strain evidence="1">BDU141951</strain>
    </source>
</reference>
<dbReference type="InterPro" id="IPR018490">
    <property type="entry name" value="cNMP-bd_dom_sf"/>
</dbReference>
<name>A0A0C1Y4F8_9CYAN</name>
<dbReference type="PANTHER" id="PTHR24567:SF77">
    <property type="entry name" value="NUCLEOSIDE-RESPONSIVE TRANSCRIPTIONAL ACTIVATOR OF NUCLEOSIDE UTILIZATION DEOR"/>
    <property type="match status" value="1"/>
</dbReference>
<reference evidence="1" key="3">
    <citation type="submission" date="2020-02" db="EMBL/GenBank/DDBJ databases">
        <authorList>
            <person name="Sarangi A.N."/>
            <person name="Ghosh S."/>
            <person name="Mukherjee M."/>
            <person name="Tripathy S."/>
        </authorList>
    </citation>
    <scope>NUCLEOTIDE SEQUENCE</scope>
    <source>
        <strain evidence="1">BDU141951</strain>
    </source>
</reference>
<dbReference type="InterPro" id="IPR014710">
    <property type="entry name" value="RmlC-like_jellyroll"/>
</dbReference>
<dbReference type="Gene3D" id="1.10.10.10">
    <property type="entry name" value="Winged helix-like DNA-binding domain superfamily/Winged helix DNA-binding domain"/>
    <property type="match status" value="1"/>
</dbReference>
<dbReference type="GO" id="GO:0003700">
    <property type="term" value="F:DNA-binding transcription factor activity"/>
    <property type="evidence" value="ECO:0007669"/>
    <property type="project" value="TreeGrafter"/>
</dbReference>
<dbReference type="InterPro" id="IPR036388">
    <property type="entry name" value="WH-like_DNA-bd_sf"/>
</dbReference>
<dbReference type="SUPFAM" id="SSF46785">
    <property type="entry name" value="Winged helix' DNA-binding domain"/>
    <property type="match status" value="1"/>
</dbReference>
<dbReference type="PANTHER" id="PTHR24567">
    <property type="entry name" value="CRP FAMILY TRANSCRIPTIONAL REGULATORY PROTEIN"/>
    <property type="match status" value="1"/>
</dbReference>
<dbReference type="CDD" id="cd00038">
    <property type="entry name" value="CAP_ED"/>
    <property type="match status" value="1"/>
</dbReference>
<accession>A0A0C1Y4F8</accession>
<evidence type="ECO:0000313" key="1">
    <source>
        <dbReference type="EMBL" id="NEV66858.1"/>
    </source>
</evidence>
<gene>
    <name evidence="1" type="ORF">QQ91_006980</name>
</gene>
<dbReference type="SUPFAM" id="SSF51206">
    <property type="entry name" value="cAMP-binding domain-like"/>
    <property type="match status" value="1"/>
</dbReference>
<dbReference type="GO" id="GO:0005829">
    <property type="term" value="C:cytosol"/>
    <property type="evidence" value="ECO:0007669"/>
    <property type="project" value="TreeGrafter"/>
</dbReference>
<dbReference type="Pfam" id="PF00027">
    <property type="entry name" value="cNMP_binding"/>
    <property type="match status" value="1"/>
</dbReference>
<dbReference type="EMBL" id="JTHE02000003">
    <property type="protein sequence ID" value="NEV66858.1"/>
    <property type="molecule type" value="Genomic_DNA"/>
</dbReference>
<dbReference type="PROSITE" id="PS50042">
    <property type="entry name" value="CNMP_BINDING_3"/>
    <property type="match status" value="1"/>
</dbReference>
<organism evidence="1">
    <name type="scientific">Lyngbya confervoides BDU141951</name>
    <dbReference type="NCBI Taxonomy" id="1574623"/>
    <lineage>
        <taxon>Bacteria</taxon>
        <taxon>Bacillati</taxon>
        <taxon>Cyanobacteriota</taxon>
        <taxon>Cyanophyceae</taxon>
        <taxon>Oscillatoriophycideae</taxon>
        <taxon>Oscillatoriales</taxon>
        <taxon>Microcoleaceae</taxon>
        <taxon>Lyngbya</taxon>
    </lineage>
</organism>
<sequence>MQPEAFSELFPLFESASPETVEWLVSVSTQHEYPADRAVLMEDAWGNAVYFIESGWVKVRRHAGDSAVTLAVLGPGDFFGEMAILDESPRSTDVVALAPVKLLSVSAQRFIQTLFKDSQLHHRMLQLMVQRLRLTNFRFQLRHQPPAVKLANTLATLSEAYGQPVDGGVTIFNIPIADLADVTDISEEETSKIMEKLVEKGWLKVDEANETLVLSNVKQLSQLAGKG</sequence>
<dbReference type="InterPro" id="IPR050397">
    <property type="entry name" value="Env_Response_Regulators"/>
</dbReference>
<protein>
    <submittedName>
        <fullName evidence="1">Crp/Fnr family transcriptional regulator</fullName>
    </submittedName>
</protein>
<dbReference type="InterPro" id="IPR000595">
    <property type="entry name" value="cNMP-bd_dom"/>
</dbReference>
<reference evidence="1" key="2">
    <citation type="journal article" date="2015" name="Genome Announc.">
        <title>Draft Genome Sequence of Filamentous Marine Cyanobacterium Lyngbya confervoides Strain BDU141951.</title>
        <authorList>
            <person name="Chandrababunaidu M.M."/>
            <person name="Sen D."/>
            <person name="Tripathy S."/>
        </authorList>
    </citation>
    <scope>NUCLEOTIDE SEQUENCE</scope>
    <source>
        <strain evidence="1">BDU141951</strain>
    </source>
</reference>
<dbReference type="SMART" id="SM00100">
    <property type="entry name" value="cNMP"/>
    <property type="match status" value="1"/>
</dbReference>
<dbReference type="InterPro" id="IPR036390">
    <property type="entry name" value="WH_DNA-bd_sf"/>
</dbReference>
<dbReference type="AlphaFoldDB" id="A0A0C1Y4F8"/>
<comment type="caution">
    <text evidence="1">The sequence shown here is derived from an EMBL/GenBank/DDBJ whole genome shotgun (WGS) entry which is preliminary data.</text>
</comment>